<keyword evidence="2" id="KW-1185">Reference proteome</keyword>
<gene>
    <name evidence="1" type="ORF">GMARGA_LOCUS14772</name>
</gene>
<evidence type="ECO:0000313" key="2">
    <source>
        <dbReference type="Proteomes" id="UP000789901"/>
    </source>
</evidence>
<evidence type="ECO:0000313" key="1">
    <source>
        <dbReference type="EMBL" id="CAG8735153.1"/>
    </source>
</evidence>
<dbReference type="EMBL" id="CAJVQB010009926">
    <property type="protein sequence ID" value="CAG8735153.1"/>
    <property type="molecule type" value="Genomic_DNA"/>
</dbReference>
<protein>
    <submittedName>
        <fullName evidence="1">21243_t:CDS:1</fullName>
    </submittedName>
</protein>
<reference evidence="1 2" key="1">
    <citation type="submission" date="2021-06" db="EMBL/GenBank/DDBJ databases">
        <authorList>
            <person name="Kallberg Y."/>
            <person name="Tangrot J."/>
            <person name="Rosling A."/>
        </authorList>
    </citation>
    <scope>NUCLEOTIDE SEQUENCE [LARGE SCALE GENOMIC DNA]</scope>
    <source>
        <strain evidence="1 2">120-4 pot B 10/14</strain>
    </source>
</reference>
<comment type="caution">
    <text evidence="1">The sequence shown here is derived from an EMBL/GenBank/DDBJ whole genome shotgun (WGS) entry which is preliminary data.</text>
</comment>
<accession>A0ABN7V6V1</accession>
<name>A0ABN7V6V1_GIGMA</name>
<dbReference type="Proteomes" id="UP000789901">
    <property type="component" value="Unassembled WGS sequence"/>
</dbReference>
<proteinExistence type="predicted"/>
<sequence length="84" mass="9903">MEAKLNYIPKNNYKKIKENSSRLKIPTSYDLIIYNFNEFLTKHAKRRQLYKYVSTDPQLSIIPEPLYDASFTHNTSDTTLQTSL</sequence>
<organism evidence="1 2">
    <name type="scientific">Gigaspora margarita</name>
    <dbReference type="NCBI Taxonomy" id="4874"/>
    <lineage>
        <taxon>Eukaryota</taxon>
        <taxon>Fungi</taxon>
        <taxon>Fungi incertae sedis</taxon>
        <taxon>Mucoromycota</taxon>
        <taxon>Glomeromycotina</taxon>
        <taxon>Glomeromycetes</taxon>
        <taxon>Diversisporales</taxon>
        <taxon>Gigasporaceae</taxon>
        <taxon>Gigaspora</taxon>
    </lineage>
</organism>